<organism evidence="1 2">
    <name type="scientific">Aegilops tauschii subsp. strangulata</name>
    <name type="common">Goatgrass</name>
    <dbReference type="NCBI Taxonomy" id="200361"/>
    <lineage>
        <taxon>Eukaryota</taxon>
        <taxon>Viridiplantae</taxon>
        <taxon>Streptophyta</taxon>
        <taxon>Embryophyta</taxon>
        <taxon>Tracheophyta</taxon>
        <taxon>Spermatophyta</taxon>
        <taxon>Magnoliopsida</taxon>
        <taxon>Liliopsida</taxon>
        <taxon>Poales</taxon>
        <taxon>Poaceae</taxon>
        <taxon>BOP clade</taxon>
        <taxon>Pooideae</taxon>
        <taxon>Triticodae</taxon>
        <taxon>Triticeae</taxon>
        <taxon>Triticinae</taxon>
        <taxon>Aegilops</taxon>
    </lineage>
</organism>
<reference evidence="1" key="3">
    <citation type="journal article" date="2017" name="Nature">
        <title>Genome sequence of the progenitor of the wheat D genome Aegilops tauschii.</title>
        <authorList>
            <person name="Luo M.C."/>
            <person name="Gu Y.Q."/>
            <person name="Puiu D."/>
            <person name="Wang H."/>
            <person name="Twardziok S.O."/>
            <person name="Deal K.R."/>
            <person name="Huo N."/>
            <person name="Zhu T."/>
            <person name="Wang L."/>
            <person name="Wang Y."/>
            <person name="McGuire P.E."/>
            <person name="Liu S."/>
            <person name="Long H."/>
            <person name="Ramasamy R.K."/>
            <person name="Rodriguez J.C."/>
            <person name="Van S.L."/>
            <person name="Yuan L."/>
            <person name="Wang Z."/>
            <person name="Xia Z."/>
            <person name="Xiao L."/>
            <person name="Anderson O.D."/>
            <person name="Ouyang S."/>
            <person name="Liang Y."/>
            <person name="Zimin A.V."/>
            <person name="Pertea G."/>
            <person name="Qi P."/>
            <person name="Bennetzen J.L."/>
            <person name="Dai X."/>
            <person name="Dawson M.W."/>
            <person name="Muller H.G."/>
            <person name="Kugler K."/>
            <person name="Rivarola-Duarte L."/>
            <person name="Spannagl M."/>
            <person name="Mayer K.F.X."/>
            <person name="Lu F.H."/>
            <person name="Bevan M.W."/>
            <person name="Leroy P."/>
            <person name="Li P."/>
            <person name="You F.M."/>
            <person name="Sun Q."/>
            <person name="Liu Z."/>
            <person name="Lyons E."/>
            <person name="Wicker T."/>
            <person name="Salzberg S.L."/>
            <person name="Devos K.M."/>
            <person name="Dvorak J."/>
        </authorList>
    </citation>
    <scope>NUCLEOTIDE SEQUENCE [LARGE SCALE GENOMIC DNA]</scope>
    <source>
        <strain evidence="1">cv. AL8/78</strain>
    </source>
</reference>
<reference evidence="2" key="1">
    <citation type="journal article" date="2014" name="Science">
        <title>Ancient hybridizations among the ancestral genomes of bread wheat.</title>
        <authorList>
            <consortium name="International Wheat Genome Sequencing Consortium,"/>
            <person name="Marcussen T."/>
            <person name="Sandve S.R."/>
            <person name="Heier L."/>
            <person name="Spannagl M."/>
            <person name="Pfeifer M."/>
            <person name="Jakobsen K.S."/>
            <person name="Wulff B.B."/>
            <person name="Steuernagel B."/>
            <person name="Mayer K.F."/>
            <person name="Olsen O.A."/>
        </authorList>
    </citation>
    <scope>NUCLEOTIDE SEQUENCE [LARGE SCALE GENOMIC DNA]</scope>
    <source>
        <strain evidence="2">cv. AL8/78</strain>
    </source>
</reference>
<accession>A0A453DLR0</accession>
<name>A0A453DLR0_AEGTS</name>
<evidence type="ECO:0000313" key="2">
    <source>
        <dbReference type="Proteomes" id="UP000015105"/>
    </source>
</evidence>
<protein>
    <submittedName>
        <fullName evidence="1">Uncharacterized protein</fullName>
    </submittedName>
</protein>
<reference evidence="1" key="4">
    <citation type="submission" date="2019-03" db="UniProtKB">
        <authorList>
            <consortium name="EnsemblPlants"/>
        </authorList>
    </citation>
    <scope>IDENTIFICATION</scope>
</reference>
<dbReference type="AlphaFoldDB" id="A0A453DLR0"/>
<evidence type="ECO:0000313" key="1">
    <source>
        <dbReference type="EnsemblPlants" id="AET2Gv21299200.4"/>
    </source>
</evidence>
<dbReference type="Proteomes" id="UP000015105">
    <property type="component" value="Chromosome 2D"/>
</dbReference>
<dbReference type="Gramene" id="AET2Gv21299200.4">
    <property type="protein sequence ID" value="AET2Gv21299200.4"/>
    <property type="gene ID" value="AET2Gv21299200"/>
</dbReference>
<sequence>MRTQQLKEVNLPYLGCNTGEEVMDFLLVETQQLLFRFTSLASTLKTFRVPISPDKVEKLRRISTALVGISELIKSHKSAAQMDVEDCLDRDGWEATWGSRTGRNGGFDDIIRNHFTLCCSNIEFYAFHGLHARKLPVPFRSWPCLASILDQTG</sequence>
<proteinExistence type="predicted"/>
<dbReference type="EnsemblPlants" id="AET2Gv21299200.4">
    <property type="protein sequence ID" value="AET2Gv21299200.4"/>
    <property type="gene ID" value="AET2Gv21299200"/>
</dbReference>
<reference evidence="1" key="5">
    <citation type="journal article" date="2021" name="G3 (Bethesda)">
        <title>Aegilops tauschii genome assembly Aet v5.0 features greater sequence contiguity and improved annotation.</title>
        <authorList>
            <person name="Wang L."/>
            <person name="Zhu T."/>
            <person name="Rodriguez J.C."/>
            <person name="Deal K.R."/>
            <person name="Dubcovsky J."/>
            <person name="McGuire P.E."/>
            <person name="Lux T."/>
            <person name="Spannagl M."/>
            <person name="Mayer K.F.X."/>
            <person name="Baldrich P."/>
            <person name="Meyers B.C."/>
            <person name="Huo N."/>
            <person name="Gu Y.Q."/>
            <person name="Zhou H."/>
            <person name="Devos K.M."/>
            <person name="Bennetzen J.L."/>
            <person name="Unver T."/>
            <person name="Budak H."/>
            <person name="Gulick P.J."/>
            <person name="Galiba G."/>
            <person name="Kalapos B."/>
            <person name="Nelson D.R."/>
            <person name="Li P."/>
            <person name="You F.M."/>
            <person name="Luo M.C."/>
            <person name="Dvorak J."/>
        </authorList>
    </citation>
    <scope>NUCLEOTIDE SEQUENCE [LARGE SCALE GENOMIC DNA]</scope>
    <source>
        <strain evidence="1">cv. AL8/78</strain>
    </source>
</reference>
<reference evidence="2" key="2">
    <citation type="journal article" date="2017" name="Nat. Plants">
        <title>The Aegilops tauschii genome reveals multiple impacts of transposons.</title>
        <authorList>
            <person name="Zhao G."/>
            <person name="Zou C."/>
            <person name="Li K."/>
            <person name="Wang K."/>
            <person name="Li T."/>
            <person name="Gao L."/>
            <person name="Zhang X."/>
            <person name="Wang H."/>
            <person name="Yang Z."/>
            <person name="Liu X."/>
            <person name="Jiang W."/>
            <person name="Mao L."/>
            <person name="Kong X."/>
            <person name="Jiao Y."/>
            <person name="Jia J."/>
        </authorList>
    </citation>
    <scope>NUCLEOTIDE SEQUENCE [LARGE SCALE GENOMIC DNA]</scope>
    <source>
        <strain evidence="2">cv. AL8/78</strain>
    </source>
</reference>
<keyword evidence="2" id="KW-1185">Reference proteome</keyword>